<feature type="transmembrane region" description="Helical" evidence="1">
    <location>
        <begin position="275"/>
        <end position="291"/>
    </location>
</feature>
<name>A0A2M6WIU5_9BACT</name>
<dbReference type="EMBL" id="PFBA01000012">
    <property type="protein sequence ID" value="PIT92689.1"/>
    <property type="molecule type" value="Genomic_DNA"/>
</dbReference>
<feature type="transmembrane region" description="Helical" evidence="1">
    <location>
        <begin position="98"/>
        <end position="119"/>
    </location>
</feature>
<keyword evidence="1" id="KW-1133">Transmembrane helix</keyword>
<gene>
    <name evidence="2" type="ORF">COU08_00815</name>
</gene>
<feature type="transmembrane region" description="Helical" evidence="1">
    <location>
        <begin position="131"/>
        <end position="157"/>
    </location>
</feature>
<evidence type="ECO:0000256" key="1">
    <source>
        <dbReference type="SAM" id="Phobius"/>
    </source>
</evidence>
<evidence type="ECO:0000313" key="3">
    <source>
        <dbReference type="Proteomes" id="UP000228635"/>
    </source>
</evidence>
<organism evidence="2 3">
    <name type="scientific">Candidatus Harrisonbacteria bacterium CG10_big_fil_rev_8_21_14_0_10_42_17</name>
    <dbReference type="NCBI Taxonomy" id="1974584"/>
    <lineage>
        <taxon>Bacteria</taxon>
        <taxon>Candidatus Harrisoniibacteriota</taxon>
    </lineage>
</organism>
<dbReference type="Proteomes" id="UP000228635">
    <property type="component" value="Unassembled WGS sequence"/>
</dbReference>
<proteinExistence type="predicted"/>
<dbReference type="AlphaFoldDB" id="A0A2M6WIU5"/>
<keyword evidence="1" id="KW-0812">Transmembrane</keyword>
<reference evidence="3" key="1">
    <citation type="submission" date="2017-09" db="EMBL/GenBank/DDBJ databases">
        <title>Depth-based differentiation of microbial function through sediment-hosted aquifers and enrichment of novel symbionts in the deep terrestrial subsurface.</title>
        <authorList>
            <person name="Probst A.J."/>
            <person name="Ladd B."/>
            <person name="Jarett J.K."/>
            <person name="Geller-Mcgrath D.E."/>
            <person name="Sieber C.M.K."/>
            <person name="Emerson J.B."/>
            <person name="Anantharaman K."/>
            <person name="Thomas B.C."/>
            <person name="Malmstrom R."/>
            <person name="Stieglmeier M."/>
            <person name="Klingl A."/>
            <person name="Woyke T."/>
            <person name="Ryan C.M."/>
            <person name="Banfield J.F."/>
        </authorList>
    </citation>
    <scope>NUCLEOTIDE SEQUENCE [LARGE SCALE GENOMIC DNA]</scope>
</reference>
<feature type="transmembrane region" description="Helical" evidence="1">
    <location>
        <begin position="64"/>
        <end position="82"/>
    </location>
</feature>
<comment type="caution">
    <text evidence="2">The sequence shown here is derived from an EMBL/GenBank/DDBJ whole genome shotgun (WGS) entry which is preliminary data.</text>
</comment>
<accession>A0A2M6WIU5</accession>
<feature type="transmembrane region" description="Helical" evidence="1">
    <location>
        <begin position="177"/>
        <end position="197"/>
    </location>
</feature>
<evidence type="ECO:0000313" key="2">
    <source>
        <dbReference type="EMBL" id="PIT92689.1"/>
    </source>
</evidence>
<protein>
    <submittedName>
        <fullName evidence="2">Uncharacterized protein</fullName>
    </submittedName>
</protein>
<feature type="transmembrane region" description="Helical" evidence="1">
    <location>
        <begin position="24"/>
        <end position="43"/>
    </location>
</feature>
<sequence length="478" mass="53498">MLILVSAVVLMVTSVELFTAVDSAAKWLIIPVVLAIVLMFWQLPIRQFAGLVTLLNGISLVNRFFIAAVLTAVYAFSLYFAYTKGAMWIRSNWDVPQIVAYASVTFFGLLALPALWVLYKPAGLPGDAKDVARAFSGVMKLALTFFAVWFAFEYYQVVIEFFMTYPEKLPDGVESKWGGHFPLFLAIAVASIASIVIANKIGHPDSVWVSKMFIGFMFIGTLTYLSFTELADLIAWETDGDKREARALAFALAGVPIVALFGWAFNLLGYFKKMLIGYEVVLAVLFVAWIWEVPYQIHDKKTGEVIAYATPESKIVHHEGHSQLTGEAFKRVDDPTTFARVTEGGSLKERFSGLLGGLVSSGKNVLGEISRRAHLRRSDLFSRFDPWECKQFFITGQSASFDFEIEFQGTAQFDLLIPRRGYEAVRAFHHGEKLTYDMLRSGGFIIRARESKLAFTIHIVDGSAAVTPLSEEEYQRHF</sequence>
<keyword evidence="1" id="KW-0472">Membrane</keyword>
<feature type="transmembrane region" description="Helical" evidence="1">
    <location>
        <begin position="209"/>
        <end position="227"/>
    </location>
</feature>
<feature type="transmembrane region" description="Helical" evidence="1">
    <location>
        <begin position="247"/>
        <end position="268"/>
    </location>
</feature>